<dbReference type="EMBL" id="CAJOBG010006013">
    <property type="protein sequence ID" value="CAF4172995.1"/>
    <property type="molecule type" value="Genomic_DNA"/>
</dbReference>
<dbReference type="InterPro" id="IPR036188">
    <property type="entry name" value="FAD/NAD-bd_sf"/>
</dbReference>
<gene>
    <name evidence="1" type="ORF">OVN521_LOCUS24817</name>
</gene>
<name>A0A819ZSX5_9BILA</name>
<keyword evidence="2" id="KW-1185">Reference proteome</keyword>
<dbReference type="Proteomes" id="UP000663866">
    <property type="component" value="Unassembled WGS sequence"/>
</dbReference>
<sequence length="112" mass="12671">MPNSTVESELRTTSVTNRTKIRNTKAYDVIIIGAGLADLIAVRELSCHGQRSTKPELERLQESERGITCDLSLTPKPYADVSLQRLDELPPAKEVLFMINTLFCFENMHYDD</sequence>
<comment type="caution">
    <text evidence="1">The sequence shown here is derived from an EMBL/GenBank/DDBJ whole genome shotgun (WGS) entry which is preliminary data.</text>
</comment>
<reference evidence="1" key="1">
    <citation type="submission" date="2021-02" db="EMBL/GenBank/DDBJ databases">
        <authorList>
            <person name="Nowell W R."/>
        </authorList>
    </citation>
    <scope>NUCLEOTIDE SEQUENCE</scope>
</reference>
<organism evidence="1 2">
    <name type="scientific">Rotaria magnacalcarata</name>
    <dbReference type="NCBI Taxonomy" id="392030"/>
    <lineage>
        <taxon>Eukaryota</taxon>
        <taxon>Metazoa</taxon>
        <taxon>Spiralia</taxon>
        <taxon>Gnathifera</taxon>
        <taxon>Rotifera</taxon>
        <taxon>Eurotatoria</taxon>
        <taxon>Bdelloidea</taxon>
        <taxon>Philodinida</taxon>
        <taxon>Philodinidae</taxon>
        <taxon>Rotaria</taxon>
    </lineage>
</organism>
<protein>
    <submittedName>
        <fullName evidence="1">Uncharacterized protein</fullName>
    </submittedName>
</protein>
<proteinExistence type="predicted"/>
<evidence type="ECO:0000313" key="2">
    <source>
        <dbReference type="Proteomes" id="UP000663866"/>
    </source>
</evidence>
<evidence type="ECO:0000313" key="1">
    <source>
        <dbReference type="EMBL" id="CAF4172995.1"/>
    </source>
</evidence>
<dbReference type="AlphaFoldDB" id="A0A819ZSX5"/>
<dbReference type="Gene3D" id="3.50.50.60">
    <property type="entry name" value="FAD/NAD(P)-binding domain"/>
    <property type="match status" value="1"/>
</dbReference>
<accession>A0A819ZSX5</accession>